<dbReference type="InterPro" id="IPR036291">
    <property type="entry name" value="NAD(P)-bd_dom_sf"/>
</dbReference>
<dbReference type="RefSeq" id="WP_272734938.1">
    <property type="nucleotide sequence ID" value="NZ_CP116942.1"/>
</dbReference>
<dbReference type="Pfam" id="PF00106">
    <property type="entry name" value="adh_short"/>
    <property type="match status" value="1"/>
</dbReference>
<dbReference type="Gene3D" id="3.40.50.720">
    <property type="entry name" value="NAD(P)-binding Rossmann-like Domain"/>
    <property type="match status" value="1"/>
</dbReference>
<protein>
    <submittedName>
        <fullName evidence="1">SDR family NAD(P)-dependent oxidoreductase</fullName>
    </submittedName>
</protein>
<organism evidence="1 2">
    <name type="scientific">Iamia majanohamensis</name>
    <dbReference type="NCBI Taxonomy" id="467976"/>
    <lineage>
        <taxon>Bacteria</taxon>
        <taxon>Bacillati</taxon>
        <taxon>Actinomycetota</taxon>
        <taxon>Acidimicrobiia</taxon>
        <taxon>Acidimicrobiales</taxon>
        <taxon>Iamiaceae</taxon>
        <taxon>Iamia</taxon>
    </lineage>
</organism>
<dbReference type="InterPro" id="IPR052992">
    <property type="entry name" value="SDR_member_12"/>
</dbReference>
<evidence type="ECO:0000313" key="1">
    <source>
        <dbReference type="EMBL" id="WCO65413.1"/>
    </source>
</evidence>
<accession>A0AAE9Y6U0</accession>
<sequence>MSTSLAPIVRRGVDAALEVAVVPSFSRIGSIVRSRVEGWEPAPPGTLDGEVVVITGATSGLGRATAEAVGALGASIELVGRNAERGSAAVAELSAVGVEARFRPTDVGDVAAVSDLADALVASHRRIHAVVHSAGGITKERQTTPQGLETTWASMVVGPRLLTRRLATDLADGLGRAVWVTSGGMYLQDVDMDDLGWEDRDWDGTRAYAQAKRAQVDIVAEASARGEAPLQVAVHPGWANTPGVTDALPGFDRVMGPILRTPDEGADSLVWLVAQPAESLAPGALYHDRRVRGTVRWPGTATSTVDRARLLRIVDDQADVRP</sequence>
<name>A0AAE9Y6U0_9ACTN</name>
<gene>
    <name evidence="1" type="ORF">PO878_12995</name>
</gene>
<dbReference type="KEGG" id="ima:PO878_12995"/>
<evidence type="ECO:0000313" key="2">
    <source>
        <dbReference type="Proteomes" id="UP001216390"/>
    </source>
</evidence>
<dbReference type="SUPFAM" id="SSF51735">
    <property type="entry name" value="NAD(P)-binding Rossmann-fold domains"/>
    <property type="match status" value="1"/>
</dbReference>
<dbReference type="AlphaFoldDB" id="A0AAE9Y6U0"/>
<dbReference type="InterPro" id="IPR002347">
    <property type="entry name" value="SDR_fam"/>
</dbReference>
<dbReference type="PRINTS" id="PR00081">
    <property type="entry name" value="GDHRDH"/>
</dbReference>
<reference evidence="1" key="1">
    <citation type="submission" date="2023-01" db="EMBL/GenBank/DDBJ databases">
        <title>The diversity of Class Acidimicrobiia in South China Sea sediment environments and the proposal of Iamia marina sp. nov., a novel species of the genus Iamia.</title>
        <authorList>
            <person name="He Y."/>
            <person name="Tian X."/>
        </authorList>
    </citation>
    <scope>NUCLEOTIDE SEQUENCE</scope>
    <source>
        <strain evidence="1">DSM 19957</strain>
    </source>
</reference>
<dbReference type="Proteomes" id="UP001216390">
    <property type="component" value="Chromosome"/>
</dbReference>
<dbReference type="PANTHER" id="PTHR44656:SF7">
    <property type="entry name" value="DEHYDROGENASE_REDUCTASE SDR FAMILY MEMBER 12"/>
    <property type="match status" value="1"/>
</dbReference>
<dbReference type="PANTHER" id="PTHR44656">
    <property type="entry name" value="DEHYDROGENASE/REDUCTASE SDR FAMILY MEMBER 12"/>
    <property type="match status" value="1"/>
</dbReference>
<dbReference type="EMBL" id="CP116942">
    <property type="protein sequence ID" value="WCO65413.1"/>
    <property type="molecule type" value="Genomic_DNA"/>
</dbReference>
<keyword evidence="2" id="KW-1185">Reference proteome</keyword>
<proteinExistence type="predicted"/>